<protein>
    <submittedName>
        <fullName evidence="1">CRISPR-associated helicase Cas3, subtype I-F/YPEST</fullName>
    </submittedName>
</protein>
<dbReference type="EMBL" id="CABEEZ010000159">
    <property type="protein sequence ID" value="VTR59453.1"/>
    <property type="molecule type" value="Genomic_DNA"/>
</dbReference>
<organism evidence="1">
    <name type="scientific">Serratia fonticola</name>
    <dbReference type="NCBI Taxonomy" id="47917"/>
    <lineage>
        <taxon>Bacteria</taxon>
        <taxon>Pseudomonadati</taxon>
        <taxon>Pseudomonadota</taxon>
        <taxon>Gammaproteobacteria</taxon>
        <taxon>Enterobacterales</taxon>
        <taxon>Yersiniaceae</taxon>
        <taxon>Serratia</taxon>
    </lineage>
</organism>
<reference evidence="1" key="1">
    <citation type="submission" date="2019-05" db="EMBL/GenBank/DDBJ databases">
        <authorList>
            <consortium name="Pathogen Informatics"/>
        </authorList>
    </citation>
    <scope>NUCLEOTIDE SEQUENCE [LARGE SCALE GENOMIC DNA]</scope>
    <source>
        <strain evidence="1">NCTC12965</strain>
    </source>
</reference>
<gene>
    <name evidence="1" type="ORF">NCTC12965_08086</name>
</gene>
<evidence type="ECO:0000313" key="1">
    <source>
        <dbReference type="EMBL" id="VTR59453.1"/>
    </source>
</evidence>
<sequence>MDSWLTTQLVAEWNSTNSLIEGWTTEEHQAVWDFPQGTPMRSAIWREKARKFAERALQLSSLMQFGVLEQRFTSHMARLVLMLADHHYSSLAPTAGWQDTDYQAYANTDRQTGGLKQQLDEHNIGVGPERVVIGA</sequence>
<dbReference type="AlphaFoldDB" id="A0A4U9WJE4"/>
<accession>A0A4U9WJE4</accession>
<proteinExistence type="predicted"/>
<name>A0A4U9WJE4_SERFO</name>